<dbReference type="EMBL" id="JACEIO010000003">
    <property type="protein sequence ID" value="MBA4535936.1"/>
    <property type="molecule type" value="Genomic_DNA"/>
</dbReference>
<reference evidence="1 4" key="2">
    <citation type="submission" date="2020-07" db="EMBL/GenBank/DDBJ databases">
        <authorList>
            <person name="Feng H."/>
        </authorList>
    </citation>
    <scope>NUCLEOTIDE SEQUENCE [LARGE SCALE GENOMIC DNA]</scope>
    <source>
        <strain evidence="4">s-12</strain>
        <strain evidence="1">S-12</strain>
    </source>
</reference>
<dbReference type="InterPro" id="IPR018743">
    <property type="entry name" value="DUF2292"/>
</dbReference>
<dbReference type="RefSeq" id="WP_163239585.1">
    <property type="nucleotide sequence ID" value="NZ_CP082780.1"/>
</dbReference>
<dbReference type="Pfam" id="PF10055">
    <property type="entry name" value="DUF2292"/>
    <property type="match status" value="1"/>
</dbReference>
<evidence type="ECO:0000313" key="2">
    <source>
        <dbReference type="EMBL" id="NEY80311.1"/>
    </source>
</evidence>
<protein>
    <submittedName>
        <fullName evidence="2">YezD family protein</fullName>
    </submittedName>
</protein>
<keyword evidence="3" id="KW-1185">Reference proteome</keyword>
<dbReference type="AlphaFoldDB" id="A0A6B3VXN7"/>
<sequence>MREQDQEKIKYILDLLNELEYGSLVITVHDGQITQVDSTTKMRFTINKKRELKNSLKYG</sequence>
<dbReference type="EMBL" id="JAAIWN010000003">
    <property type="protein sequence ID" value="NEY80311.1"/>
    <property type="molecule type" value="Genomic_DNA"/>
</dbReference>
<organism evidence="2 3">
    <name type="scientific">Bacillus aquiflavi</name>
    <dbReference type="NCBI Taxonomy" id="2672567"/>
    <lineage>
        <taxon>Bacteria</taxon>
        <taxon>Bacillati</taxon>
        <taxon>Bacillota</taxon>
        <taxon>Bacilli</taxon>
        <taxon>Bacillales</taxon>
        <taxon>Bacillaceae</taxon>
        <taxon>Bacillus</taxon>
    </lineage>
</organism>
<proteinExistence type="predicted"/>
<comment type="caution">
    <text evidence="2">The sequence shown here is derived from an EMBL/GenBank/DDBJ whole genome shotgun (WGS) entry which is preliminary data.</text>
</comment>
<evidence type="ECO:0000313" key="3">
    <source>
        <dbReference type="Proteomes" id="UP000472971"/>
    </source>
</evidence>
<reference evidence="2 3" key="1">
    <citation type="submission" date="2020-02" db="EMBL/GenBank/DDBJ databases">
        <title>Bacillus aquiflavi sp. nov., isolated from yellow water of strong flavor Chinese baijiu in Yibin region of China.</title>
        <authorList>
            <person name="Xie J."/>
        </authorList>
    </citation>
    <scope>NUCLEOTIDE SEQUENCE [LARGE SCALE GENOMIC DNA]</scope>
    <source>
        <strain evidence="2 3">3H-10</strain>
    </source>
</reference>
<dbReference type="Proteomes" id="UP000570010">
    <property type="component" value="Unassembled WGS sequence"/>
</dbReference>
<dbReference type="Proteomes" id="UP000472971">
    <property type="component" value="Unassembled WGS sequence"/>
</dbReference>
<evidence type="ECO:0000313" key="4">
    <source>
        <dbReference type="Proteomes" id="UP000570010"/>
    </source>
</evidence>
<gene>
    <name evidence="2" type="ORF">G4D64_01975</name>
    <name evidence="1" type="ORF">H1Z61_01980</name>
</gene>
<name>A0A6B3VXN7_9BACI</name>
<evidence type="ECO:0000313" key="1">
    <source>
        <dbReference type="EMBL" id="MBA4535936.1"/>
    </source>
</evidence>
<accession>A0A6B3VXN7</accession>